<dbReference type="Pfam" id="PF02516">
    <property type="entry name" value="STT3"/>
    <property type="match status" value="1"/>
</dbReference>
<dbReference type="GO" id="GO:0004579">
    <property type="term" value="F:dolichyl-diphosphooligosaccharide-protein glycotransferase activity"/>
    <property type="evidence" value="ECO:0007669"/>
    <property type="project" value="UniProtKB-EC"/>
</dbReference>
<dbReference type="PANTHER" id="PTHR13872:SF1">
    <property type="entry name" value="DOLICHYL-DIPHOSPHOOLIGOSACCHARIDE--PROTEIN GLYCOSYLTRANSFERASE SUBUNIT STT3B"/>
    <property type="match status" value="1"/>
</dbReference>
<dbReference type="OrthoDB" id="10261066at2759"/>
<evidence type="ECO:0000256" key="12">
    <source>
        <dbReference type="ARBA" id="ARBA00022989"/>
    </source>
</evidence>
<evidence type="ECO:0000256" key="5">
    <source>
        <dbReference type="ARBA" id="ARBA00010810"/>
    </source>
</evidence>
<evidence type="ECO:0000256" key="3">
    <source>
        <dbReference type="ARBA" id="ARBA00004127"/>
    </source>
</evidence>
<gene>
    <name evidence="19" type="ORF">GpartN1_g5802.t1</name>
</gene>
<evidence type="ECO:0000259" key="18">
    <source>
        <dbReference type="Pfam" id="PF21436"/>
    </source>
</evidence>
<feature type="transmembrane region" description="Helical" evidence="16">
    <location>
        <begin position="422"/>
        <end position="440"/>
    </location>
</feature>
<evidence type="ECO:0000313" key="20">
    <source>
        <dbReference type="Proteomes" id="UP001061958"/>
    </source>
</evidence>
<dbReference type="EMBL" id="BQMJ01000050">
    <property type="protein sequence ID" value="GJQ14011.1"/>
    <property type="molecule type" value="Genomic_DNA"/>
</dbReference>
<keyword evidence="12 16" id="KW-1133">Transmembrane helix</keyword>
<evidence type="ECO:0000256" key="14">
    <source>
        <dbReference type="ARBA" id="ARBA00023211"/>
    </source>
</evidence>
<dbReference type="GO" id="GO:0016020">
    <property type="term" value="C:membrane"/>
    <property type="evidence" value="ECO:0007669"/>
    <property type="project" value="InterPro"/>
</dbReference>
<comment type="similarity">
    <text evidence="5">Belongs to the STT3 family.</text>
</comment>
<keyword evidence="11" id="KW-0460">Magnesium</keyword>
<dbReference type="Pfam" id="PF21436">
    <property type="entry name" value="STT3-PglB_core"/>
    <property type="match status" value="1"/>
</dbReference>
<feature type="transmembrane region" description="Helical" evidence="16">
    <location>
        <begin position="249"/>
        <end position="269"/>
    </location>
</feature>
<name>A0A9C7Q1Y8_9RHOD</name>
<dbReference type="GO" id="GO:0046872">
    <property type="term" value="F:metal ion binding"/>
    <property type="evidence" value="ECO:0007669"/>
    <property type="project" value="UniProtKB-KW"/>
</dbReference>
<feature type="transmembrane region" description="Helical" evidence="16">
    <location>
        <begin position="222"/>
        <end position="242"/>
    </location>
</feature>
<evidence type="ECO:0000256" key="13">
    <source>
        <dbReference type="ARBA" id="ARBA00023136"/>
    </source>
</evidence>
<feature type="transmembrane region" description="Helical" evidence="16">
    <location>
        <begin position="399"/>
        <end position="416"/>
    </location>
</feature>
<feature type="transmembrane region" description="Helical" evidence="16">
    <location>
        <begin position="183"/>
        <end position="216"/>
    </location>
</feature>
<dbReference type="Proteomes" id="UP001061958">
    <property type="component" value="Unassembled WGS sequence"/>
</dbReference>
<evidence type="ECO:0000256" key="11">
    <source>
        <dbReference type="ARBA" id="ARBA00022842"/>
    </source>
</evidence>
<feature type="transmembrane region" description="Helical" evidence="16">
    <location>
        <begin position="96"/>
        <end position="116"/>
    </location>
</feature>
<dbReference type="InterPro" id="IPR003674">
    <property type="entry name" value="Oligo_trans_STT3"/>
</dbReference>
<dbReference type="GO" id="GO:0012505">
    <property type="term" value="C:endomembrane system"/>
    <property type="evidence" value="ECO:0007669"/>
    <property type="project" value="UniProtKB-SubCell"/>
</dbReference>
<dbReference type="AlphaFoldDB" id="A0A9C7Q1Y8"/>
<feature type="transmembrane region" description="Helical" evidence="16">
    <location>
        <begin position="373"/>
        <end position="392"/>
    </location>
</feature>
<evidence type="ECO:0000256" key="4">
    <source>
        <dbReference type="ARBA" id="ARBA00004922"/>
    </source>
</evidence>
<feature type="transmembrane region" description="Helical" evidence="16">
    <location>
        <begin position="314"/>
        <end position="336"/>
    </location>
</feature>
<sequence>MKKNAVGMQTQPFVNYTKTIWLSTKQQQLLFRFAVLLIACCVSFCIRLFAVIRYESIIHEFDPWFNFRATKVLVEQGTFEFWNWFDSASWYPLGRIVGGTVYPGIMYTAATIYHILRALTFPVDIKDVCVMMAPLFSCFTNIVTYFFTKQVSDPTAGLFAACFIAMVPGYLSRSVAGSYDNECVAITAMILCFFLIVKSVHTGSLFWSGLTCLAYLYMVASWGGYVFITNIYPIYVLVLILCGRYSHRLYVAYSTFYVIGTLLSMQIRFVGFQAVQSSEHMGALIVFVLLQCYCFVNWIRYLVPRDVFVTISRIFLLVVGTMFILAAFLATATGYLGPWTGRFYSLLDPTYASKHIPIIASVAEHQPTAWGSYFFDLHILSMLVPAGIYFCFRNINDGVIFLILYGSFAAYFAGVMVRLMLVLAPAACVLSGIAFSKLLVPNVTQLRKWEQNTEQTGHDARTTYKRVESKLSGSKKSAKSLETSHDSGWMKVLIYILLGGSMLVLFAYARHCVWVASEAYSQPSVVLSARTSLGERVFFDDFREAYYWLRYNTKQDAKILSWWDYGYQISGFANRTVIVDNNTWNNSHIATVGRVLNSPERKAFQICKKLDVDYVLVIFGGALGYSSDDINKFLWPIRISHSVDPTVDESAYLTADGNYRVGEGAGPALVESLMYKLCYYRFGEVQFDRGNPAGYDKVRGEVIAKKKFKLRYFEEAFTSRNWLVRIYHVKDLPNIG</sequence>
<feature type="domain" description="Oligosaccharyl transferase STT3 N-terminal" evidence="17">
    <location>
        <begin position="34"/>
        <end position="430"/>
    </location>
</feature>
<feature type="transmembrane region" description="Helical" evidence="16">
    <location>
        <begin position="128"/>
        <end position="148"/>
    </location>
</feature>
<keyword evidence="9 16" id="KW-0812">Transmembrane</keyword>
<comment type="subcellular location">
    <subcellularLocation>
        <location evidence="3">Endomembrane system</location>
        <topology evidence="3">Multi-pass membrane protein</topology>
    </subcellularLocation>
</comment>
<keyword evidence="20" id="KW-1185">Reference proteome</keyword>
<comment type="catalytic activity">
    <reaction evidence="15">
        <text>a di-trans,poly-cis-dolichyl diphosphooligosaccharide + L-asparaginyl-[protein] = N(4)-(oligosaccharide-(1-&gt;4)-N-acetyl-beta-D-glucosaminyl-(1-&gt;4)-N-acetyl-beta-D-glucosaminyl)-L-asparaginyl-[protein] + a di-trans,poly-cis-dolichyl diphosphate + H(+)</text>
        <dbReference type="Rhea" id="RHEA:22980"/>
        <dbReference type="Rhea" id="RHEA-COMP:12804"/>
        <dbReference type="Rhea" id="RHEA-COMP:12805"/>
        <dbReference type="Rhea" id="RHEA-COMP:19506"/>
        <dbReference type="Rhea" id="RHEA-COMP:19509"/>
        <dbReference type="ChEBI" id="CHEBI:15378"/>
        <dbReference type="ChEBI" id="CHEBI:50347"/>
        <dbReference type="ChEBI" id="CHEBI:57497"/>
        <dbReference type="ChEBI" id="CHEBI:57570"/>
        <dbReference type="ChEBI" id="CHEBI:132529"/>
        <dbReference type="EC" id="2.4.99.18"/>
    </reaction>
</comment>
<dbReference type="EC" id="2.4.99.18" evidence="6"/>
<comment type="cofactor">
    <cofactor evidence="2">
        <name>Mg(2+)</name>
        <dbReference type="ChEBI" id="CHEBI:18420"/>
    </cofactor>
</comment>
<reference evidence="19" key="1">
    <citation type="journal article" date="2022" name="Proc. Natl. Acad. Sci. U.S.A.">
        <title>Life cycle and functional genomics of the unicellular red alga Galdieria for elucidating algal and plant evolution and industrial use.</title>
        <authorList>
            <person name="Hirooka S."/>
            <person name="Itabashi T."/>
            <person name="Ichinose T.M."/>
            <person name="Onuma R."/>
            <person name="Fujiwara T."/>
            <person name="Yamashita S."/>
            <person name="Jong L.W."/>
            <person name="Tomita R."/>
            <person name="Iwane A.H."/>
            <person name="Miyagishima S.Y."/>
        </authorList>
    </citation>
    <scope>NUCLEOTIDE SEQUENCE</scope>
    <source>
        <strain evidence="19">NBRC 102759</strain>
    </source>
</reference>
<proteinExistence type="inferred from homology"/>
<evidence type="ECO:0000256" key="1">
    <source>
        <dbReference type="ARBA" id="ARBA00001936"/>
    </source>
</evidence>
<dbReference type="InterPro" id="IPR048307">
    <property type="entry name" value="STT3_N"/>
</dbReference>
<comment type="cofactor">
    <cofactor evidence="1">
        <name>Mn(2+)</name>
        <dbReference type="ChEBI" id="CHEBI:29035"/>
    </cofactor>
</comment>
<dbReference type="InterPro" id="IPR048999">
    <property type="entry name" value="STT3-PglB_core"/>
</dbReference>
<evidence type="ECO:0000256" key="8">
    <source>
        <dbReference type="ARBA" id="ARBA00022679"/>
    </source>
</evidence>
<evidence type="ECO:0000256" key="10">
    <source>
        <dbReference type="ARBA" id="ARBA00022723"/>
    </source>
</evidence>
<reference evidence="19" key="2">
    <citation type="submission" date="2022-01" db="EMBL/GenBank/DDBJ databases">
        <authorList>
            <person name="Hirooka S."/>
            <person name="Miyagishima S.Y."/>
        </authorList>
    </citation>
    <scope>NUCLEOTIDE SEQUENCE</scope>
    <source>
        <strain evidence="19">NBRC 102759</strain>
    </source>
</reference>
<comment type="pathway">
    <text evidence="4">Protein modification; protein glycosylation.</text>
</comment>
<keyword evidence="8" id="KW-0808">Transferase</keyword>
<feature type="transmembrane region" description="Helical" evidence="16">
    <location>
        <begin position="154"/>
        <end position="171"/>
    </location>
</feature>
<evidence type="ECO:0000256" key="9">
    <source>
        <dbReference type="ARBA" id="ARBA00022692"/>
    </source>
</evidence>
<evidence type="ECO:0000259" key="17">
    <source>
        <dbReference type="Pfam" id="PF02516"/>
    </source>
</evidence>
<accession>A0A9C7Q1Y8</accession>
<protein>
    <recommendedName>
        <fullName evidence="6">dolichyl-diphosphooligosaccharide--protein glycotransferase</fullName>
        <ecNumber evidence="6">2.4.99.18</ecNumber>
    </recommendedName>
</protein>
<feature type="transmembrane region" description="Helical" evidence="16">
    <location>
        <begin position="29"/>
        <end position="52"/>
    </location>
</feature>
<feature type="domain" description="STT3/PglB/AglB core" evidence="18">
    <location>
        <begin position="558"/>
        <end position="615"/>
    </location>
</feature>
<feature type="transmembrane region" description="Helical" evidence="16">
    <location>
        <begin position="281"/>
        <end position="302"/>
    </location>
</feature>
<evidence type="ECO:0000256" key="15">
    <source>
        <dbReference type="ARBA" id="ARBA00048829"/>
    </source>
</evidence>
<organism evidence="19 20">
    <name type="scientific">Galdieria partita</name>
    <dbReference type="NCBI Taxonomy" id="83374"/>
    <lineage>
        <taxon>Eukaryota</taxon>
        <taxon>Rhodophyta</taxon>
        <taxon>Bangiophyceae</taxon>
        <taxon>Galdieriales</taxon>
        <taxon>Galdieriaceae</taxon>
        <taxon>Galdieria</taxon>
    </lineage>
</organism>
<evidence type="ECO:0000313" key="19">
    <source>
        <dbReference type="EMBL" id="GJQ14011.1"/>
    </source>
</evidence>
<keyword evidence="13 16" id="KW-0472">Membrane</keyword>
<evidence type="ECO:0000256" key="2">
    <source>
        <dbReference type="ARBA" id="ARBA00001946"/>
    </source>
</evidence>
<evidence type="ECO:0000256" key="7">
    <source>
        <dbReference type="ARBA" id="ARBA00022676"/>
    </source>
</evidence>
<evidence type="ECO:0000256" key="6">
    <source>
        <dbReference type="ARBA" id="ARBA00012605"/>
    </source>
</evidence>
<feature type="transmembrane region" description="Helical" evidence="16">
    <location>
        <begin position="492"/>
        <end position="509"/>
    </location>
</feature>
<keyword evidence="14" id="KW-0464">Manganese</keyword>
<dbReference type="Gene3D" id="3.40.50.12610">
    <property type="match status" value="1"/>
</dbReference>
<keyword evidence="10" id="KW-0479">Metal-binding</keyword>
<evidence type="ECO:0000256" key="16">
    <source>
        <dbReference type="SAM" id="Phobius"/>
    </source>
</evidence>
<keyword evidence="7" id="KW-0328">Glycosyltransferase</keyword>
<comment type="caution">
    <text evidence="19">The sequence shown here is derived from an EMBL/GenBank/DDBJ whole genome shotgun (WGS) entry which is preliminary data.</text>
</comment>
<dbReference type="PANTHER" id="PTHR13872">
    <property type="entry name" value="DOLICHYL-DIPHOSPHOOLIGOSACCHARIDE--PROTEIN GLYCOSYLTRANSFERASE SUBUNIT"/>
    <property type="match status" value="1"/>
</dbReference>